<keyword evidence="5" id="KW-0812">Transmembrane</keyword>
<dbReference type="InterPro" id="IPR003378">
    <property type="entry name" value="Fringe-like_glycosylTrfase"/>
</dbReference>
<evidence type="ECO:0000259" key="10">
    <source>
        <dbReference type="Pfam" id="PF02434"/>
    </source>
</evidence>
<dbReference type="GO" id="GO:0016020">
    <property type="term" value="C:membrane"/>
    <property type="evidence" value="ECO:0007669"/>
    <property type="project" value="UniProtKB-SubCell"/>
</dbReference>
<sequence>MYTVRTVLHFYHTRLRYLTETWIPLVSEHVYFVTDSLPSNITTIKADHVQFTKYCSIQSHSLSSLCCKTAHHFLLYHRFKHKYEWFCHFDDDNYVNSKNLKNYLSKLDSSIPYYIGRNSWNTTLYRNKNPFPIPFWFATLGAGICLSSKLLHLLKPYTTNVGHFIRGCIRENYFDDIYLGFIINNFLNVTLTKNEQFHSHLEKTLFDNKENFIMNLANQITLGFRYPDRIPLFLPLVFSDDPWRIRLIHCLLFPNSNECQVKKIRYLIKSFNMTEK</sequence>
<organism evidence="11 15">
    <name type="scientific">Didymodactylos carnosus</name>
    <dbReference type="NCBI Taxonomy" id="1234261"/>
    <lineage>
        <taxon>Eukaryota</taxon>
        <taxon>Metazoa</taxon>
        <taxon>Spiralia</taxon>
        <taxon>Gnathifera</taxon>
        <taxon>Rotifera</taxon>
        <taxon>Eurotatoria</taxon>
        <taxon>Bdelloidea</taxon>
        <taxon>Philodinida</taxon>
        <taxon>Philodinidae</taxon>
        <taxon>Didymodactylos</taxon>
    </lineage>
</organism>
<dbReference type="Proteomes" id="UP000663829">
    <property type="component" value="Unassembled WGS sequence"/>
</dbReference>
<evidence type="ECO:0000313" key="14">
    <source>
        <dbReference type="EMBL" id="CAF3957148.1"/>
    </source>
</evidence>
<dbReference type="Proteomes" id="UP000682733">
    <property type="component" value="Unassembled WGS sequence"/>
</dbReference>
<dbReference type="GO" id="GO:0016757">
    <property type="term" value="F:glycosyltransferase activity"/>
    <property type="evidence" value="ECO:0007669"/>
    <property type="project" value="UniProtKB-KW"/>
</dbReference>
<dbReference type="EMBL" id="CAJOBA010030911">
    <property type="protein sequence ID" value="CAF3957148.1"/>
    <property type="molecule type" value="Genomic_DNA"/>
</dbReference>
<accession>A0A813ND93</accession>
<evidence type="ECO:0000256" key="4">
    <source>
        <dbReference type="ARBA" id="ARBA00022679"/>
    </source>
</evidence>
<keyword evidence="3" id="KW-0328">Glycosyltransferase</keyword>
<evidence type="ECO:0000256" key="2">
    <source>
        <dbReference type="ARBA" id="ARBA00008661"/>
    </source>
</evidence>
<keyword evidence="6" id="KW-0735">Signal-anchor</keyword>
<dbReference type="EMBL" id="CAJNOQ010000003">
    <property type="protein sequence ID" value="CAF0736928.1"/>
    <property type="molecule type" value="Genomic_DNA"/>
</dbReference>
<evidence type="ECO:0000313" key="12">
    <source>
        <dbReference type="EMBL" id="CAF1150690.1"/>
    </source>
</evidence>
<keyword evidence="15" id="KW-1185">Reference proteome</keyword>
<evidence type="ECO:0000256" key="7">
    <source>
        <dbReference type="ARBA" id="ARBA00022989"/>
    </source>
</evidence>
<evidence type="ECO:0000313" key="13">
    <source>
        <dbReference type="EMBL" id="CAF3514907.1"/>
    </source>
</evidence>
<evidence type="ECO:0000256" key="5">
    <source>
        <dbReference type="ARBA" id="ARBA00022692"/>
    </source>
</evidence>
<evidence type="ECO:0000313" key="11">
    <source>
        <dbReference type="EMBL" id="CAF0736928.1"/>
    </source>
</evidence>
<proteinExistence type="inferred from homology"/>
<reference evidence="11" key="1">
    <citation type="submission" date="2021-02" db="EMBL/GenBank/DDBJ databases">
        <authorList>
            <person name="Nowell W R."/>
        </authorList>
    </citation>
    <scope>NUCLEOTIDE SEQUENCE</scope>
</reference>
<keyword evidence="7" id="KW-1133">Transmembrane helix</keyword>
<evidence type="ECO:0000256" key="6">
    <source>
        <dbReference type="ARBA" id="ARBA00022968"/>
    </source>
</evidence>
<dbReference type="OrthoDB" id="8959630at2759"/>
<dbReference type="Proteomes" id="UP000681722">
    <property type="component" value="Unassembled WGS sequence"/>
</dbReference>
<evidence type="ECO:0000256" key="1">
    <source>
        <dbReference type="ARBA" id="ARBA00004606"/>
    </source>
</evidence>
<dbReference type="Pfam" id="PF02434">
    <property type="entry name" value="Fringe"/>
    <property type="match status" value="1"/>
</dbReference>
<feature type="domain" description="Fringe-like glycosyltransferase" evidence="10">
    <location>
        <begin position="3"/>
        <end position="226"/>
    </location>
</feature>
<comment type="caution">
    <text evidence="11">The sequence shown here is derived from an EMBL/GenBank/DDBJ whole genome shotgun (WGS) entry which is preliminary data.</text>
</comment>
<evidence type="ECO:0000256" key="8">
    <source>
        <dbReference type="ARBA" id="ARBA00023136"/>
    </source>
</evidence>
<dbReference type="EMBL" id="CAJOBC010000003">
    <property type="protein sequence ID" value="CAF3514907.1"/>
    <property type="molecule type" value="Genomic_DNA"/>
</dbReference>
<name>A0A813ND93_9BILA</name>
<evidence type="ECO:0000256" key="9">
    <source>
        <dbReference type="ARBA" id="ARBA00037847"/>
    </source>
</evidence>
<evidence type="ECO:0000256" key="3">
    <source>
        <dbReference type="ARBA" id="ARBA00022676"/>
    </source>
</evidence>
<keyword evidence="8" id="KW-0472">Membrane</keyword>
<dbReference type="AlphaFoldDB" id="A0A813ND93"/>
<evidence type="ECO:0000313" key="15">
    <source>
        <dbReference type="Proteomes" id="UP000663829"/>
    </source>
</evidence>
<comment type="subcellular location">
    <subcellularLocation>
        <location evidence="9">Endomembrane system</location>
        <topology evidence="9">Single-pass membrane protein</topology>
    </subcellularLocation>
    <subcellularLocation>
        <location evidence="1">Membrane</location>
        <topology evidence="1">Single-pass type II membrane protein</topology>
    </subcellularLocation>
</comment>
<comment type="similarity">
    <text evidence="2">Belongs to the glycosyltransferase 31 family.</text>
</comment>
<keyword evidence="4" id="KW-0808">Transferase</keyword>
<dbReference type="GO" id="GO:0012505">
    <property type="term" value="C:endomembrane system"/>
    <property type="evidence" value="ECO:0007669"/>
    <property type="project" value="UniProtKB-SubCell"/>
</dbReference>
<protein>
    <recommendedName>
        <fullName evidence="10">Fringe-like glycosyltransferase domain-containing protein</fullName>
    </recommendedName>
</protein>
<dbReference type="Proteomes" id="UP000677228">
    <property type="component" value="Unassembled WGS sequence"/>
</dbReference>
<dbReference type="Gene3D" id="3.90.550.50">
    <property type="match status" value="1"/>
</dbReference>
<dbReference type="PANTHER" id="PTHR10811">
    <property type="entry name" value="FRINGE-RELATED"/>
    <property type="match status" value="1"/>
</dbReference>
<gene>
    <name evidence="11" type="ORF">GPM918_LOCUS34</name>
    <name evidence="12" type="ORF">OVA965_LOCUS21588</name>
    <name evidence="13" type="ORF">SRO942_LOCUS35</name>
    <name evidence="14" type="ORF">TMI583_LOCUS22272</name>
</gene>
<dbReference type="EMBL" id="CAJNOK010011877">
    <property type="protein sequence ID" value="CAF1150690.1"/>
    <property type="molecule type" value="Genomic_DNA"/>
</dbReference>